<dbReference type="PANTHER" id="PTHR13109:SF7">
    <property type="entry name" value="NEUROCHONDRIN"/>
    <property type="match status" value="1"/>
</dbReference>
<protein>
    <recommendedName>
        <fullName evidence="3">DUF1941 family protein</fullName>
    </recommendedName>
</protein>
<dbReference type="InterPro" id="IPR016024">
    <property type="entry name" value="ARM-type_fold"/>
</dbReference>
<dbReference type="PANTHER" id="PTHR13109">
    <property type="entry name" value="NEUROCHONDRIN"/>
    <property type="match status" value="1"/>
</dbReference>
<reference evidence="1 2" key="1">
    <citation type="submission" date="2024-06" db="EMBL/GenBank/DDBJ databases">
        <title>Complete genome of Phlyctema vagabunda strain 19-DSS-EL-015.</title>
        <authorList>
            <person name="Fiorenzani C."/>
        </authorList>
    </citation>
    <scope>NUCLEOTIDE SEQUENCE [LARGE SCALE GENOMIC DNA]</scope>
    <source>
        <strain evidence="1 2">19-DSS-EL-015</strain>
    </source>
</reference>
<proteinExistence type="predicted"/>
<evidence type="ECO:0000313" key="1">
    <source>
        <dbReference type="EMBL" id="KAL3419095.1"/>
    </source>
</evidence>
<evidence type="ECO:0008006" key="3">
    <source>
        <dbReference type="Google" id="ProtNLM"/>
    </source>
</evidence>
<dbReference type="EMBL" id="JBFCZG010000008">
    <property type="protein sequence ID" value="KAL3419095.1"/>
    <property type="molecule type" value="Genomic_DNA"/>
</dbReference>
<dbReference type="Pfam" id="PF05536">
    <property type="entry name" value="Neurochondrin"/>
    <property type="match status" value="1"/>
</dbReference>
<sequence>MAEVKQPDGPVAASSSGLIDESATFQKMQDLLEAKDDTSRFVGLALLKSVLDNGKLSENPAQIKRLWDAMSSKFLDRLLRAQQSQKIKKEDAKDMVDLAVAVLHTFTILLPEEARQDNKLIGRTGPLTKALLSSSPDTTTLILQTLLTFVSQAPGAVELLSIEDISSLVEIADKQPLVLDVLNSMWTNSSTSAAKVDSVKSSMDKTLPTLIVLFRGTDAVTFLMSVGNLLPKLMPEALPSNPKWLKPLVKTMRGLIEKRPTVVGRTAYTQLAAALLQVFPTSPDLLFKEAQISTPDSKPFSYLFINLLLIDIRSSFPSLLSQLNSAKYPAIAERLSAAFDIISAFIGFLVRSLDNENTTFSMPPDLLLKLRKDLAETMSLTIEYLRDRWDASIAGASGLHPSARAGTSTTSEGTHLTLTWDSKTNKTNTDPLILACIRSLAIWIREDENENLRNETAGLMDMFMDLYGSSAKEGLDFRYPILTALEAVLATDEDGVVGFVEQDGWQIVFEDLRSILEDIKAQPIFHAAGTLNRGIEIVRTLLAILDHTSTVYPHEDWMTAITVTASMQAPPTTPKPHPLLIEFEIAMLQLATALLKKAPFGMQRRYLPSIAATRGVESQLEEIVKKMEDTSLAAEFMTELDDVRDLGFSGIP</sequence>
<organism evidence="1 2">
    <name type="scientific">Phlyctema vagabunda</name>
    <dbReference type="NCBI Taxonomy" id="108571"/>
    <lineage>
        <taxon>Eukaryota</taxon>
        <taxon>Fungi</taxon>
        <taxon>Dikarya</taxon>
        <taxon>Ascomycota</taxon>
        <taxon>Pezizomycotina</taxon>
        <taxon>Leotiomycetes</taxon>
        <taxon>Helotiales</taxon>
        <taxon>Dermateaceae</taxon>
        <taxon>Phlyctema</taxon>
    </lineage>
</organism>
<dbReference type="Proteomes" id="UP001629113">
    <property type="component" value="Unassembled WGS sequence"/>
</dbReference>
<comment type="caution">
    <text evidence="1">The sequence shown here is derived from an EMBL/GenBank/DDBJ whole genome shotgun (WGS) entry which is preliminary data.</text>
</comment>
<gene>
    <name evidence="1" type="ORF">PVAG01_09317</name>
</gene>
<name>A0ABR4P729_9HELO</name>
<dbReference type="InterPro" id="IPR008709">
    <property type="entry name" value="Neurochondrin"/>
</dbReference>
<dbReference type="SUPFAM" id="SSF48371">
    <property type="entry name" value="ARM repeat"/>
    <property type="match status" value="1"/>
</dbReference>
<evidence type="ECO:0000313" key="2">
    <source>
        <dbReference type="Proteomes" id="UP001629113"/>
    </source>
</evidence>
<keyword evidence="2" id="KW-1185">Reference proteome</keyword>
<accession>A0ABR4P729</accession>